<dbReference type="GeneID" id="24408572"/>
<dbReference type="RefSeq" id="XP_008092083.1">
    <property type="nucleotide sequence ID" value="XM_008093892.1"/>
</dbReference>
<keyword evidence="4" id="KW-1185">Reference proteome</keyword>
<organism evidence="4">
    <name type="scientific">Colletotrichum graminicola (strain M1.001 / M2 / FGSC 10212)</name>
    <name type="common">Maize anthracnose fungus</name>
    <name type="synonym">Glomerella graminicola</name>
    <dbReference type="NCBI Taxonomy" id="645133"/>
    <lineage>
        <taxon>Eukaryota</taxon>
        <taxon>Fungi</taxon>
        <taxon>Dikarya</taxon>
        <taxon>Ascomycota</taxon>
        <taxon>Pezizomycotina</taxon>
        <taxon>Sordariomycetes</taxon>
        <taxon>Hypocreomycetidae</taxon>
        <taxon>Glomerellales</taxon>
        <taxon>Glomerellaceae</taxon>
        <taxon>Colletotrichum</taxon>
        <taxon>Colletotrichum graminicola species complex</taxon>
    </lineage>
</organism>
<dbReference type="Proteomes" id="UP000008782">
    <property type="component" value="Unassembled WGS sequence"/>
</dbReference>
<name>E3QB25_COLGM</name>
<reference evidence="4" key="1">
    <citation type="journal article" date="2012" name="Nat. Genet.">
        <title>Lifestyle transitions in plant pathogenic Colletotrichum fungi deciphered by genome and transcriptome analyses.</title>
        <authorList>
            <person name="O'Connell R.J."/>
            <person name="Thon M.R."/>
            <person name="Hacquard S."/>
            <person name="Amyotte S.G."/>
            <person name="Kleemann J."/>
            <person name="Torres M.F."/>
            <person name="Damm U."/>
            <person name="Buiate E.A."/>
            <person name="Epstein L."/>
            <person name="Alkan N."/>
            <person name="Altmueller J."/>
            <person name="Alvarado-Balderrama L."/>
            <person name="Bauser C.A."/>
            <person name="Becker C."/>
            <person name="Birren B.W."/>
            <person name="Chen Z."/>
            <person name="Choi J."/>
            <person name="Crouch J.A."/>
            <person name="Duvick J.P."/>
            <person name="Farman M.A."/>
            <person name="Gan P."/>
            <person name="Heiman D."/>
            <person name="Henrissat B."/>
            <person name="Howard R.J."/>
            <person name="Kabbage M."/>
            <person name="Koch C."/>
            <person name="Kracher B."/>
            <person name="Kubo Y."/>
            <person name="Law A.D."/>
            <person name="Lebrun M.-H."/>
            <person name="Lee Y.-H."/>
            <person name="Miyara I."/>
            <person name="Moore N."/>
            <person name="Neumann U."/>
            <person name="Nordstroem K."/>
            <person name="Panaccione D.G."/>
            <person name="Panstruga R."/>
            <person name="Place M."/>
            <person name="Proctor R.H."/>
            <person name="Prusky D."/>
            <person name="Rech G."/>
            <person name="Reinhardt R."/>
            <person name="Rollins J.A."/>
            <person name="Rounsley S."/>
            <person name="Schardl C.L."/>
            <person name="Schwartz D.C."/>
            <person name="Shenoy N."/>
            <person name="Shirasu K."/>
            <person name="Sikhakolli U.R."/>
            <person name="Stueber K."/>
            <person name="Sukno S.A."/>
            <person name="Sweigard J.A."/>
            <person name="Takano Y."/>
            <person name="Takahara H."/>
            <person name="Trail F."/>
            <person name="van der Does H.C."/>
            <person name="Voll L.M."/>
            <person name="Will I."/>
            <person name="Young S."/>
            <person name="Zeng Q."/>
            <person name="Zhang J."/>
            <person name="Zhou S."/>
            <person name="Dickman M.B."/>
            <person name="Schulze-Lefert P."/>
            <person name="Ver Loren van Themaat E."/>
            <person name="Ma L.-J."/>
            <person name="Vaillancourt L.J."/>
        </authorList>
    </citation>
    <scope>NUCLEOTIDE SEQUENCE [LARGE SCALE GENOMIC DNA]</scope>
    <source>
        <strain evidence="4">M1.001 / M2 / FGSC 10212</strain>
    </source>
</reference>
<evidence type="ECO:0000313" key="3">
    <source>
        <dbReference type="EMBL" id="EFQ28063.1"/>
    </source>
</evidence>
<feature type="transmembrane region" description="Helical" evidence="2">
    <location>
        <begin position="37"/>
        <end position="55"/>
    </location>
</feature>
<dbReference type="AlphaFoldDB" id="E3QB25"/>
<evidence type="ECO:0000313" key="4">
    <source>
        <dbReference type="Proteomes" id="UP000008782"/>
    </source>
</evidence>
<accession>E3QB25</accession>
<proteinExistence type="predicted"/>
<dbReference type="HOGENOM" id="CLU_2687679_0_0_1"/>
<dbReference type="EMBL" id="GG697339">
    <property type="protein sequence ID" value="EFQ28063.1"/>
    <property type="molecule type" value="Genomic_DNA"/>
</dbReference>
<keyword evidence="2" id="KW-1133">Transmembrane helix</keyword>
<feature type="region of interest" description="Disordered" evidence="1">
    <location>
        <begin position="1"/>
        <end position="25"/>
    </location>
</feature>
<sequence length="74" mass="7773">MATPPGSTGEFGNSEWAAGYSNEDTPLEVGSGEGWSLLQKGMFLGVVVAAIAIYLKISKSRALRNSVGHEKTMA</sequence>
<evidence type="ECO:0000256" key="2">
    <source>
        <dbReference type="SAM" id="Phobius"/>
    </source>
</evidence>
<dbReference type="STRING" id="645133.E3QB25"/>
<dbReference type="VEuPathDB" id="FungiDB:GLRG_03207"/>
<keyword evidence="2" id="KW-0472">Membrane</keyword>
<gene>
    <name evidence="3" type="ORF">GLRG_03207</name>
</gene>
<keyword evidence="2" id="KW-0812">Transmembrane</keyword>
<protein>
    <submittedName>
        <fullName evidence="3">Uncharacterized protein</fullName>
    </submittedName>
</protein>
<evidence type="ECO:0000256" key="1">
    <source>
        <dbReference type="SAM" id="MobiDB-lite"/>
    </source>
</evidence>